<sequence>MPSNRRLPRRQEDPFRRINDWDDGYDYLKTSNAASPSGRRAQSPMYKPPPPAPVPPREAWEWAEEQKPPRWDARRARYPSPPSDSDGYSRQRRQPRASSPAGGYRGSGRGRSPSPLRRQQDQPRHRPPLEPRATAPMPRTRGFRDTPPPMSGPSSRPSRTRSSPSPSPIRHRDPDSDRDRDRGRDRDWDRVRRRASPRRHRYRSPTPPPPRSFRRHRSPSPARAKATRPPITRSKTTSADNRSPQTDRAKKDRLSLANLGHLSPRWQKAATAAIQAGGLAALSARSQPGAWKGEKGARVATAALGAVARDVLSGDSGDDGGRRERDRGRGGRGSGGSSRSRGLGGGGNVEALGDAFGDFIADRLARSRSRRK</sequence>
<organism evidence="2 3">
    <name type="scientific">Madurella mycetomatis</name>
    <dbReference type="NCBI Taxonomy" id="100816"/>
    <lineage>
        <taxon>Eukaryota</taxon>
        <taxon>Fungi</taxon>
        <taxon>Dikarya</taxon>
        <taxon>Ascomycota</taxon>
        <taxon>Pezizomycotina</taxon>
        <taxon>Sordariomycetes</taxon>
        <taxon>Sordariomycetidae</taxon>
        <taxon>Sordariales</taxon>
        <taxon>Sordariales incertae sedis</taxon>
        <taxon>Madurella</taxon>
    </lineage>
</organism>
<dbReference type="VEuPathDB" id="FungiDB:MMYC01_204676"/>
<feature type="compositionally biased region" description="Basic and acidic residues" evidence="1">
    <location>
        <begin position="118"/>
        <end position="129"/>
    </location>
</feature>
<protein>
    <submittedName>
        <fullName evidence="2">Uncharacterized protein</fullName>
    </submittedName>
</protein>
<feature type="region of interest" description="Disordered" evidence="1">
    <location>
        <begin position="1"/>
        <end position="260"/>
    </location>
</feature>
<evidence type="ECO:0000313" key="2">
    <source>
        <dbReference type="EMBL" id="KXX80336.1"/>
    </source>
</evidence>
<feature type="compositionally biased region" description="Pro residues" evidence="1">
    <location>
        <begin position="46"/>
        <end position="56"/>
    </location>
</feature>
<feature type="region of interest" description="Disordered" evidence="1">
    <location>
        <begin position="307"/>
        <end position="353"/>
    </location>
</feature>
<dbReference type="EMBL" id="LCTW02000062">
    <property type="protein sequence ID" value="KXX80336.1"/>
    <property type="molecule type" value="Genomic_DNA"/>
</dbReference>
<feature type="compositionally biased region" description="Basic and acidic residues" evidence="1">
    <location>
        <begin position="9"/>
        <end position="20"/>
    </location>
</feature>
<name>A0A175W9D8_9PEZI</name>
<reference evidence="2 3" key="1">
    <citation type="journal article" date="2016" name="Genome Announc.">
        <title>Genome Sequence of Madurella mycetomatis mm55, Isolated from a Human Mycetoma Case in Sudan.</title>
        <authorList>
            <person name="Smit S."/>
            <person name="Derks M.F."/>
            <person name="Bervoets S."/>
            <person name="Fahal A."/>
            <person name="van Leeuwen W."/>
            <person name="van Belkum A."/>
            <person name="van de Sande W.W."/>
        </authorList>
    </citation>
    <scope>NUCLEOTIDE SEQUENCE [LARGE SCALE GENOMIC DNA]</scope>
    <source>
        <strain evidence="3">mm55</strain>
    </source>
</reference>
<dbReference type="AlphaFoldDB" id="A0A175W9D8"/>
<feature type="compositionally biased region" description="Low complexity" evidence="1">
    <location>
        <begin position="152"/>
        <end position="164"/>
    </location>
</feature>
<feature type="compositionally biased region" description="Basic and acidic residues" evidence="1">
    <location>
        <begin position="170"/>
        <end position="190"/>
    </location>
</feature>
<feature type="compositionally biased region" description="Basic residues" evidence="1">
    <location>
        <begin position="191"/>
        <end position="203"/>
    </location>
</feature>
<gene>
    <name evidence="2" type="ORF">MMYC01_204676</name>
</gene>
<feature type="compositionally biased region" description="Basic and acidic residues" evidence="1">
    <location>
        <begin position="58"/>
        <end position="75"/>
    </location>
</feature>
<comment type="caution">
    <text evidence="2">The sequence shown here is derived from an EMBL/GenBank/DDBJ whole genome shotgun (WGS) entry which is preliminary data.</text>
</comment>
<evidence type="ECO:0000256" key="1">
    <source>
        <dbReference type="SAM" id="MobiDB-lite"/>
    </source>
</evidence>
<evidence type="ECO:0000313" key="3">
    <source>
        <dbReference type="Proteomes" id="UP000078237"/>
    </source>
</evidence>
<proteinExistence type="predicted"/>
<dbReference type="Proteomes" id="UP000078237">
    <property type="component" value="Unassembled WGS sequence"/>
</dbReference>
<feature type="compositionally biased region" description="Gly residues" evidence="1">
    <location>
        <begin position="331"/>
        <end position="348"/>
    </location>
</feature>
<accession>A0A175W9D8</accession>
<keyword evidence="3" id="KW-1185">Reference proteome</keyword>
<feature type="compositionally biased region" description="Polar residues" evidence="1">
    <location>
        <begin position="233"/>
        <end position="244"/>
    </location>
</feature>
<feature type="compositionally biased region" description="Basic and acidic residues" evidence="1">
    <location>
        <begin position="245"/>
        <end position="254"/>
    </location>
</feature>
<feature type="compositionally biased region" description="Basic and acidic residues" evidence="1">
    <location>
        <begin position="319"/>
        <end position="329"/>
    </location>
</feature>